<dbReference type="HAMAP" id="MF_00244">
    <property type="entry name" value="NaMN_adenylyltr"/>
    <property type="match status" value="1"/>
</dbReference>
<dbReference type="GO" id="GO:0005524">
    <property type="term" value="F:ATP binding"/>
    <property type="evidence" value="ECO:0007669"/>
    <property type="project" value="UniProtKB-KW"/>
</dbReference>
<dbReference type="EMBL" id="FMYP01000031">
    <property type="protein sequence ID" value="SDC43111.1"/>
    <property type="molecule type" value="Genomic_DNA"/>
</dbReference>
<dbReference type="InterPro" id="IPR014729">
    <property type="entry name" value="Rossmann-like_a/b/a_fold"/>
</dbReference>
<evidence type="ECO:0000256" key="7">
    <source>
        <dbReference type="ARBA" id="ARBA00022741"/>
    </source>
</evidence>
<dbReference type="GO" id="GO:0004515">
    <property type="term" value="F:nicotinate-nucleotide adenylyltransferase activity"/>
    <property type="evidence" value="ECO:0007669"/>
    <property type="project" value="UniProtKB-UniRule"/>
</dbReference>
<name>A0A1G6LIN9_9BACT</name>
<evidence type="ECO:0000256" key="1">
    <source>
        <dbReference type="ARBA" id="ARBA00002324"/>
    </source>
</evidence>
<comment type="similarity">
    <text evidence="3 11">Belongs to the NadD family.</text>
</comment>
<dbReference type="UniPathway" id="UPA00253">
    <property type="reaction ID" value="UER00332"/>
</dbReference>
<dbReference type="InterPro" id="IPR005248">
    <property type="entry name" value="NadD/NMNAT"/>
</dbReference>
<dbReference type="OrthoDB" id="5295945at2"/>
<evidence type="ECO:0000256" key="5">
    <source>
        <dbReference type="ARBA" id="ARBA00022679"/>
    </source>
</evidence>
<evidence type="ECO:0000256" key="3">
    <source>
        <dbReference type="ARBA" id="ARBA00009014"/>
    </source>
</evidence>
<dbReference type="AlphaFoldDB" id="A0A1G6LIN9"/>
<feature type="domain" description="Cytidyltransferase-like" evidence="12">
    <location>
        <begin position="6"/>
        <end position="165"/>
    </location>
</feature>
<comment type="catalytic activity">
    <reaction evidence="10 11">
        <text>nicotinate beta-D-ribonucleotide + ATP + H(+) = deamido-NAD(+) + diphosphate</text>
        <dbReference type="Rhea" id="RHEA:22860"/>
        <dbReference type="ChEBI" id="CHEBI:15378"/>
        <dbReference type="ChEBI" id="CHEBI:30616"/>
        <dbReference type="ChEBI" id="CHEBI:33019"/>
        <dbReference type="ChEBI" id="CHEBI:57502"/>
        <dbReference type="ChEBI" id="CHEBI:58437"/>
        <dbReference type="EC" id="2.7.7.18"/>
    </reaction>
</comment>
<evidence type="ECO:0000256" key="8">
    <source>
        <dbReference type="ARBA" id="ARBA00022840"/>
    </source>
</evidence>
<keyword evidence="5 11" id="KW-0808">Transferase</keyword>
<dbReference type="Gene3D" id="3.40.50.620">
    <property type="entry name" value="HUPs"/>
    <property type="match status" value="1"/>
</dbReference>
<dbReference type="PANTHER" id="PTHR39321:SF3">
    <property type="entry name" value="PHOSPHOPANTETHEINE ADENYLYLTRANSFERASE"/>
    <property type="match status" value="1"/>
</dbReference>
<reference evidence="13 14" key="1">
    <citation type="submission" date="2016-09" db="EMBL/GenBank/DDBJ databases">
        <authorList>
            <person name="Capua I."/>
            <person name="De Benedictis P."/>
            <person name="Joannis T."/>
            <person name="Lombin L.H."/>
            <person name="Cattoli G."/>
        </authorList>
    </citation>
    <scope>NUCLEOTIDE SEQUENCE [LARGE SCALE GENOMIC DNA]</scope>
    <source>
        <strain evidence="13 14">A7P-90m</strain>
    </source>
</reference>
<evidence type="ECO:0000259" key="12">
    <source>
        <dbReference type="Pfam" id="PF01467"/>
    </source>
</evidence>
<evidence type="ECO:0000256" key="4">
    <source>
        <dbReference type="ARBA" id="ARBA00022642"/>
    </source>
</evidence>
<keyword evidence="4 11" id="KW-0662">Pyridine nucleotide biosynthesis</keyword>
<dbReference type="Proteomes" id="UP000199452">
    <property type="component" value="Unassembled WGS sequence"/>
</dbReference>
<evidence type="ECO:0000256" key="6">
    <source>
        <dbReference type="ARBA" id="ARBA00022695"/>
    </source>
</evidence>
<comment type="pathway">
    <text evidence="2 11">Cofactor biosynthesis; NAD(+) biosynthesis; deamido-NAD(+) from nicotinate D-ribonucleotide: step 1/1.</text>
</comment>
<keyword evidence="9 11" id="KW-0520">NAD</keyword>
<dbReference type="InterPro" id="IPR004821">
    <property type="entry name" value="Cyt_trans-like"/>
</dbReference>
<evidence type="ECO:0000256" key="2">
    <source>
        <dbReference type="ARBA" id="ARBA00005019"/>
    </source>
</evidence>
<dbReference type="PANTHER" id="PTHR39321">
    <property type="entry name" value="NICOTINATE-NUCLEOTIDE ADENYLYLTRANSFERASE-RELATED"/>
    <property type="match status" value="1"/>
</dbReference>
<dbReference type="NCBIfam" id="TIGR00482">
    <property type="entry name" value="nicotinate (nicotinamide) nucleotide adenylyltransferase"/>
    <property type="match status" value="1"/>
</dbReference>
<keyword evidence="7 11" id="KW-0547">Nucleotide-binding</keyword>
<evidence type="ECO:0000256" key="10">
    <source>
        <dbReference type="ARBA" id="ARBA00048721"/>
    </source>
</evidence>
<dbReference type="STRING" id="1640674.SAMN05216323_103120"/>
<evidence type="ECO:0000313" key="13">
    <source>
        <dbReference type="EMBL" id="SDC43111.1"/>
    </source>
</evidence>
<dbReference type="CDD" id="cd02165">
    <property type="entry name" value="NMNAT"/>
    <property type="match status" value="1"/>
</dbReference>
<evidence type="ECO:0000256" key="11">
    <source>
        <dbReference type="HAMAP-Rule" id="MF_00244"/>
    </source>
</evidence>
<keyword evidence="8 11" id="KW-0067">ATP-binding</keyword>
<dbReference type="GO" id="GO:0009435">
    <property type="term" value="P:NAD+ biosynthetic process"/>
    <property type="evidence" value="ECO:0007669"/>
    <property type="project" value="UniProtKB-UniRule"/>
</dbReference>
<protein>
    <recommendedName>
        <fullName evidence="11">Probable nicotinate-nucleotide adenylyltransferase</fullName>
        <ecNumber evidence="11">2.7.7.18</ecNumber>
    </recommendedName>
    <alternativeName>
        <fullName evidence="11">Deamido-NAD(+) diphosphorylase</fullName>
    </alternativeName>
    <alternativeName>
        <fullName evidence="11">Deamido-NAD(+) pyrophosphorylase</fullName>
    </alternativeName>
    <alternativeName>
        <fullName evidence="11">Nicotinate mononucleotide adenylyltransferase</fullName>
        <shortName evidence="11">NaMN adenylyltransferase</shortName>
    </alternativeName>
</protein>
<dbReference type="SUPFAM" id="SSF52374">
    <property type="entry name" value="Nucleotidylyl transferase"/>
    <property type="match status" value="1"/>
</dbReference>
<keyword evidence="14" id="KW-1185">Reference proteome</keyword>
<dbReference type="NCBIfam" id="TIGR00125">
    <property type="entry name" value="cyt_tran_rel"/>
    <property type="match status" value="1"/>
</dbReference>
<comment type="function">
    <text evidence="1 11">Catalyzes the reversible adenylation of nicotinate mononucleotide (NaMN) to nicotinic acid adenine dinucleotide (NaAD).</text>
</comment>
<evidence type="ECO:0000256" key="9">
    <source>
        <dbReference type="ARBA" id="ARBA00023027"/>
    </source>
</evidence>
<dbReference type="Pfam" id="PF01467">
    <property type="entry name" value="CTP_transf_like"/>
    <property type="match status" value="1"/>
</dbReference>
<keyword evidence="6 11" id="KW-0548">Nucleotidyltransferase</keyword>
<accession>A0A1G6LIN9</accession>
<evidence type="ECO:0000313" key="14">
    <source>
        <dbReference type="Proteomes" id="UP000199452"/>
    </source>
</evidence>
<gene>
    <name evidence="11" type="primary">nadD</name>
    <name evidence="13" type="ORF">SAMN05216323_103120</name>
</gene>
<dbReference type="EC" id="2.7.7.18" evidence="11"/>
<proteinExistence type="inferred from homology"/>
<organism evidence="13 14">
    <name type="scientific">Williamwhitmania taraxaci</name>
    <dbReference type="NCBI Taxonomy" id="1640674"/>
    <lineage>
        <taxon>Bacteria</taxon>
        <taxon>Pseudomonadati</taxon>
        <taxon>Bacteroidota</taxon>
        <taxon>Bacteroidia</taxon>
        <taxon>Bacteroidales</taxon>
        <taxon>Williamwhitmaniaceae</taxon>
        <taxon>Williamwhitmania</taxon>
    </lineage>
</organism>
<sequence length="193" mass="22518">MKTVGLYFGSFNPIHIGHIAIGNYFAEFADLSEVWFVPSPQNPLKEQTGLAKVEHRVAMVRLAVENSHPSFKICTEELTLPTPSYTYQTLLHLNNIYPEIRFKLIMGEDSLNDFHKWRNFQDIPALADLLVYPRNTNEQEKRTFTFPFQIVKAPAIDISSSVIRQWLLNHHDIRMFMPKGVYEYIQTNKLYNQ</sequence>
<dbReference type="RefSeq" id="WP_092438286.1">
    <property type="nucleotide sequence ID" value="NZ_FMYP01000031.1"/>
</dbReference>